<organism evidence="2 3">
    <name type="scientific">Tectimicrobiota bacterium</name>
    <dbReference type="NCBI Taxonomy" id="2528274"/>
    <lineage>
        <taxon>Bacteria</taxon>
        <taxon>Pseudomonadati</taxon>
        <taxon>Nitrospinota/Tectimicrobiota group</taxon>
        <taxon>Candidatus Tectimicrobiota</taxon>
    </lineage>
</organism>
<evidence type="ECO:0000256" key="1">
    <source>
        <dbReference type="SAM" id="MobiDB-lite"/>
    </source>
</evidence>
<dbReference type="EMBL" id="JACPUR010000019">
    <property type="protein sequence ID" value="MBI3127706.1"/>
    <property type="molecule type" value="Genomic_DNA"/>
</dbReference>
<protein>
    <submittedName>
        <fullName evidence="2">Uncharacterized protein</fullName>
    </submittedName>
</protein>
<evidence type="ECO:0000313" key="2">
    <source>
        <dbReference type="EMBL" id="MBI3127706.1"/>
    </source>
</evidence>
<feature type="compositionally biased region" description="Pro residues" evidence="1">
    <location>
        <begin position="7"/>
        <end position="17"/>
    </location>
</feature>
<comment type="caution">
    <text evidence="2">The sequence shown here is derived from an EMBL/GenBank/DDBJ whole genome shotgun (WGS) entry which is preliminary data.</text>
</comment>
<dbReference type="AlphaFoldDB" id="A0A932MQ32"/>
<accession>A0A932MQ32</accession>
<sequence>MATSPIRPQPVPSPSAPAPAAKPAREALARPASVQAPAVARPAENLEMQLARIFARHAMQARQAAQPGESPKAASGRTRGANLDIHA</sequence>
<feature type="region of interest" description="Disordered" evidence="1">
    <location>
        <begin position="1"/>
        <end position="37"/>
    </location>
</feature>
<reference evidence="2" key="1">
    <citation type="submission" date="2020-07" db="EMBL/GenBank/DDBJ databases">
        <title>Huge and variable diversity of episymbiotic CPR bacteria and DPANN archaea in groundwater ecosystems.</title>
        <authorList>
            <person name="He C.Y."/>
            <person name="Keren R."/>
            <person name="Whittaker M."/>
            <person name="Farag I.F."/>
            <person name="Doudna J."/>
            <person name="Cate J.H.D."/>
            <person name="Banfield J.F."/>
        </authorList>
    </citation>
    <scope>NUCLEOTIDE SEQUENCE</scope>
    <source>
        <strain evidence="2">NC_groundwater_763_Ag_S-0.2um_68_21</strain>
    </source>
</reference>
<proteinExistence type="predicted"/>
<evidence type="ECO:0000313" key="3">
    <source>
        <dbReference type="Proteomes" id="UP000782312"/>
    </source>
</evidence>
<dbReference type="Proteomes" id="UP000782312">
    <property type="component" value="Unassembled WGS sequence"/>
</dbReference>
<name>A0A932MQ32_UNCTE</name>
<gene>
    <name evidence="2" type="ORF">HYZ11_08900</name>
</gene>
<feature type="region of interest" description="Disordered" evidence="1">
    <location>
        <begin position="59"/>
        <end position="87"/>
    </location>
</feature>